<dbReference type="InterPro" id="IPR010730">
    <property type="entry name" value="HET"/>
</dbReference>
<evidence type="ECO:0000259" key="1">
    <source>
        <dbReference type="Pfam" id="PF06985"/>
    </source>
</evidence>
<dbReference type="InterPro" id="IPR052895">
    <property type="entry name" value="HetReg/Transcr_Mod"/>
</dbReference>
<dbReference type="Pfam" id="PF06985">
    <property type="entry name" value="HET"/>
    <property type="match status" value="1"/>
</dbReference>
<reference evidence="2" key="1">
    <citation type="journal article" date="2020" name="Stud. Mycol.">
        <title>101 Dothideomycetes genomes: a test case for predicting lifestyles and emergence of pathogens.</title>
        <authorList>
            <person name="Haridas S."/>
            <person name="Albert R."/>
            <person name="Binder M."/>
            <person name="Bloem J."/>
            <person name="Labutti K."/>
            <person name="Salamov A."/>
            <person name="Andreopoulos B."/>
            <person name="Baker S."/>
            <person name="Barry K."/>
            <person name="Bills G."/>
            <person name="Bluhm B."/>
            <person name="Cannon C."/>
            <person name="Castanera R."/>
            <person name="Culley D."/>
            <person name="Daum C."/>
            <person name="Ezra D."/>
            <person name="Gonzalez J."/>
            <person name="Henrissat B."/>
            <person name="Kuo A."/>
            <person name="Liang C."/>
            <person name="Lipzen A."/>
            <person name="Lutzoni F."/>
            <person name="Magnuson J."/>
            <person name="Mondo S."/>
            <person name="Nolan M."/>
            <person name="Ohm R."/>
            <person name="Pangilinan J."/>
            <person name="Park H.-J."/>
            <person name="Ramirez L."/>
            <person name="Alfaro M."/>
            <person name="Sun H."/>
            <person name="Tritt A."/>
            <person name="Yoshinaga Y."/>
            <person name="Zwiers L.-H."/>
            <person name="Turgeon B."/>
            <person name="Goodwin S."/>
            <person name="Spatafora J."/>
            <person name="Crous P."/>
            <person name="Grigoriev I."/>
        </authorList>
    </citation>
    <scope>NUCLEOTIDE SEQUENCE</scope>
    <source>
        <strain evidence="2">Tuck. ex Michener</strain>
    </source>
</reference>
<evidence type="ECO:0000313" key="2">
    <source>
        <dbReference type="EMBL" id="KAF2239752.1"/>
    </source>
</evidence>
<proteinExistence type="predicted"/>
<name>A0A6A6HPI3_VIRVR</name>
<sequence>MEVMLWADAICINQDDLDERSHQVSMMGLIYSKAKGVIAWLGESNKESDLALDSAEYWAPFMRHITDSMPDQVINGIIVEEAEKEVPLAFDPSARQALGNFSTRPYWTRVWIVQELLLARQVDVRCGERVLNIDQLRDAIAGRTASDAAQAAGDGPNHLQSQASLELQASPMFNMLMRTRSSPEPAHLEKLPQEAVADISNLDATDARDKVFALLGLVSSEAPRYDLIRPDYTKSLEQVYQDFARYSITMDRTLEVLRIAGRTFHSANTLESLPTWVPNWKDHNHANTGLPLQDPPSANDILLDLVDFSTDGRVLLARGFEIERVDKVYPYGLFPFWTLKSEYGGKSDYPSFANDILKGRVVNGETSLCAYFRLVGIDRRNGEDQEIKVRDNFFRLAARFLRVLFEEMRNQGVFPAGSLAAQQMDILPFTLTLMFLGVEAPLEDRERLVDLILNEDLDQERFFMPAIHLRTQNYLPFRTASGKLGLGPMTLEDGDELCHLAPHPLPFALRPTDGHQVNVGECFVLDLDLPEVEAELIPYMRQFEIH</sequence>
<feature type="domain" description="Heterokaryon incompatibility" evidence="1">
    <location>
        <begin position="4"/>
        <end position="115"/>
    </location>
</feature>
<dbReference type="AlphaFoldDB" id="A0A6A6HPI3"/>
<dbReference type="PANTHER" id="PTHR24148:SF64">
    <property type="entry name" value="HETEROKARYON INCOMPATIBILITY DOMAIN-CONTAINING PROTEIN"/>
    <property type="match status" value="1"/>
</dbReference>
<accession>A0A6A6HPI3</accession>
<dbReference type="EMBL" id="ML991772">
    <property type="protein sequence ID" value="KAF2239752.1"/>
    <property type="molecule type" value="Genomic_DNA"/>
</dbReference>
<gene>
    <name evidence="2" type="ORF">EV356DRAFT_109915</name>
</gene>
<dbReference type="OrthoDB" id="3553147at2759"/>
<dbReference type="PANTHER" id="PTHR24148">
    <property type="entry name" value="ANKYRIN REPEAT DOMAIN-CONTAINING PROTEIN 39 HOMOLOG-RELATED"/>
    <property type="match status" value="1"/>
</dbReference>
<evidence type="ECO:0000313" key="3">
    <source>
        <dbReference type="Proteomes" id="UP000800092"/>
    </source>
</evidence>
<protein>
    <recommendedName>
        <fullName evidence="1">Heterokaryon incompatibility domain-containing protein</fullName>
    </recommendedName>
</protein>
<organism evidence="2 3">
    <name type="scientific">Viridothelium virens</name>
    <name type="common">Speckled blister lichen</name>
    <name type="synonym">Trypethelium virens</name>
    <dbReference type="NCBI Taxonomy" id="1048519"/>
    <lineage>
        <taxon>Eukaryota</taxon>
        <taxon>Fungi</taxon>
        <taxon>Dikarya</taxon>
        <taxon>Ascomycota</taxon>
        <taxon>Pezizomycotina</taxon>
        <taxon>Dothideomycetes</taxon>
        <taxon>Dothideomycetes incertae sedis</taxon>
        <taxon>Trypetheliales</taxon>
        <taxon>Trypetheliaceae</taxon>
        <taxon>Viridothelium</taxon>
    </lineage>
</organism>
<keyword evidence="3" id="KW-1185">Reference proteome</keyword>
<dbReference type="Proteomes" id="UP000800092">
    <property type="component" value="Unassembled WGS sequence"/>
</dbReference>